<dbReference type="CDD" id="cd14733">
    <property type="entry name" value="BACK"/>
    <property type="match status" value="1"/>
</dbReference>
<dbReference type="InterPro" id="IPR011333">
    <property type="entry name" value="SKP1/BTB/POZ_sf"/>
</dbReference>
<feature type="domain" description="BTB" evidence="1">
    <location>
        <begin position="176"/>
        <end position="243"/>
    </location>
</feature>
<dbReference type="Proteomes" id="UP001627154">
    <property type="component" value="Unassembled WGS sequence"/>
</dbReference>
<accession>A0ABD2XNW2</accession>
<gene>
    <name evidence="2" type="ORF">TKK_001784</name>
</gene>
<evidence type="ECO:0000259" key="1">
    <source>
        <dbReference type="PROSITE" id="PS50097"/>
    </source>
</evidence>
<evidence type="ECO:0000313" key="2">
    <source>
        <dbReference type="EMBL" id="KAL3406467.1"/>
    </source>
</evidence>
<dbReference type="Gene3D" id="6.10.250.3030">
    <property type="match status" value="1"/>
</dbReference>
<comment type="caution">
    <text evidence="2">The sequence shown here is derived from an EMBL/GenBank/DDBJ whole genome shotgun (WGS) entry which is preliminary data.</text>
</comment>
<dbReference type="SMART" id="SM00225">
    <property type="entry name" value="BTB"/>
    <property type="match status" value="1"/>
</dbReference>
<dbReference type="Pfam" id="PF00651">
    <property type="entry name" value="BTB"/>
    <property type="match status" value="1"/>
</dbReference>
<dbReference type="EMBL" id="JBJJXI010000019">
    <property type="protein sequence ID" value="KAL3406467.1"/>
    <property type="molecule type" value="Genomic_DNA"/>
</dbReference>
<reference evidence="2 3" key="1">
    <citation type="journal article" date="2024" name="bioRxiv">
        <title>A reference genome for Trichogramma kaykai: A tiny desert-dwelling parasitoid wasp with competing sex-ratio distorters.</title>
        <authorList>
            <person name="Culotta J."/>
            <person name="Lindsey A.R."/>
        </authorList>
    </citation>
    <scope>NUCLEOTIDE SEQUENCE [LARGE SCALE GENOMIC DNA]</scope>
    <source>
        <strain evidence="2 3">KSX58</strain>
    </source>
</reference>
<dbReference type="PROSITE" id="PS50097">
    <property type="entry name" value="BTB"/>
    <property type="match status" value="1"/>
</dbReference>
<dbReference type="Gene3D" id="3.30.710.10">
    <property type="entry name" value="Potassium Channel Kv1.1, Chain A"/>
    <property type="match status" value="1"/>
</dbReference>
<dbReference type="AlphaFoldDB" id="A0ABD2XNW2"/>
<dbReference type="PANTHER" id="PTHR24413">
    <property type="entry name" value="SPECKLE-TYPE POZ PROTEIN"/>
    <property type="match status" value="1"/>
</dbReference>
<sequence>MSGDNQATYYTCIDKEYYEFKWVISDYSLIFTKVTGIDSHIFTVGSDEEKKFQLKLCSGNVVVSGYNETSRCLSLHVAEMAGQFIMKYKLSVMTGEKIVDTRIGHSTCQKGGVIHMLNIQIEEFKKFVSSTDSIIFHCKLTLSKGSIINSLNDENAKMNQVLKLKFDWIFLNKDLSDIKLETACGKEIPAHRVVLAAASPVFRAMFTHDMLEKKSQSIGIDVNYEAAVEMLRYFYTGTIESREISLIIDLLLTADKYQVDELKIECEKILKSKISSENAINILQIADKCQMNCLKKNVVDFIKQHISVSSDSDDVGDMILNMERLFSK</sequence>
<protein>
    <recommendedName>
        <fullName evidence="1">BTB domain-containing protein</fullName>
    </recommendedName>
</protein>
<evidence type="ECO:0000313" key="3">
    <source>
        <dbReference type="Proteomes" id="UP001627154"/>
    </source>
</evidence>
<keyword evidence="3" id="KW-1185">Reference proteome</keyword>
<proteinExistence type="predicted"/>
<dbReference type="SUPFAM" id="SSF54695">
    <property type="entry name" value="POZ domain"/>
    <property type="match status" value="1"/>
</dbReference>
<organism evidence="2 3">
    <name type="scientific">Trichogramma kaykai</name>
    <dbReference type="NCBI Taxonomy" id="54128"/>
    <lineage>
        <taxon>Eukaryota</taxon>
        <taxon>Metazoa</taxon>
        <taxon>Ecdysozoa</taxon>
        <taxon>Arthropoda</taxon>
        <taxon>Hexapoda</taxon>
        <taxon>Insecta</taxon>
        <taxon>Pterygota</taxon>
        <taxon>Neoptera</taxon>
        <taxon>Endopterygota</taxon>
        <taxon>Hymenoptera</taxon>
        <taxon>Apocrita</taxon>
        <taxon>Proctotrupomorpha</taxon>
        <taxon>Chalcidoidea</taxon>
        <taxon>Trichogrammatidae</taxon>
        <taxon>Trichogramma</taxon>
    </lineage>
</organism>
<name>A0ABD2XNW2_9HYME</name>
<dbReference type="InterPro" id="IPR000210">
    <property type="entry name" value="BTB/POZ_dom"/>
</dbReference>